<protein>
    <recommendedName>
        <fullName evidence="6">Extracellular membrane protein CFEM domain-containing protein</fullName>
    </recommendedName>
</protein>
<dbReference type="AlphaFoldDB" id="A0A6A6XIE9"/>
<keyword evidence="3" id="KW-0732">Signal</keyword>
<feature type="transmembrane region" description="Helical" evidence="2">
    <location>
        <begin position="170"/>
        <end position="188"/>
    </location>
</feature>
<evidence type="ECO:0008006" key="6">
    <source>
        <dbReference type="Google" id="ProtNLM"/>
    </source>
</evidence>
<feature type="signal peptide" evidence="3">
    <location>
        <begin position="1"/>
        <end position="21"/>
    </location>
</feature>
<gene>
    <name evidence="4" type="ORF">K505DRAFT_401419</name>
</gene>
<name>A0A6A6XIE9_9PLEO</name>
<dbReference type="EMBL" id="MU001834">
    <property type="protein sequence ID" value="KAF2796300.1"/>
    <property type="molecule type" value="Genomic_DNA"/>
</dbReference>
<dbReference type="Proteomes" id="UP000799757">
    <property type="component" value="Unassembled WGS sequence"/>
</dbReference>
<organism evidence="4 5">
    <name type="scientific">Melanomma pulvis-pyrius CBS 109.77</name>
    <dbReference type="NCBI Taxonomy" id="1314802"/>
    <lineage>
        <taxon>Eukaryota</taxon>
        <taxon>Fungi</taxon>
        <taxon>Dikarya</taxon>
        <taxon>Ascomycota</taxon>
        <taxon>Pezizomycotina</taxon>
        <taxon>Dothideomycetes</taxon>
        <taxon>Pleosporomycetidae</taxon>
        <taxon>Pleosporales</taxon>
        <taxon>Melanommataceae</taxon>
        <taxon>Melanomma</taxon>
    </lineage>
</organism>
<proteinExistence type="predicted"/>
<dbReference type="OrthoDB" id="3796644at2759"/>
<sequence length="189" mass="19301">MRLSSLLSTPLLASLATFARAHDGDEDEDHFTLTSTAVFACATGDARSCLTSYCPTRTEDVCAASALLEGVCALGNQPGPTLTDFACPSSINDFVKSLLPTDINSFIPSAVNSHISGNGQNSDSEGSQTGTATQRSGGESTSMGMTAPSQTGAGNRGFKRRAGDAEGVRIFLGVGICVAITVAGLAAFL</sequence>
<evidence type="ECO:0000313" key="4">
    <source>
        <dbReference type="EMBL" id="KAF2796300.1"/>
    </source>
</evidence>
<accession>A0A6A6XIE9</accession>
<feature type="compositionally biased region" description="Polar residues" evidence="1">
    <location>
        <begin position="114"/>
        <end position="153"/>
    </location>
</feature>
<keyword evidence="5" id="KW-1185">Reference proteome</keyword>
<keyword evidence="2" id="KW-0812">Transmembrane</keyword>
<evidence type="ECO:0000313" key="5">
    <source>
        <dbReference type="Proteomes" id="UP000799757"/>
    </source>
</evidence>
<keyword evidence="2" id="KW-0472">Membrane</keyword>
<evidence type="ECO:0000256" key="1">
    <source>
        <dbReference type="SAM" id="MobiDB-lite"/>
    </source>
</evidence>
<feature type="chain" id="PRO_5025464865" description="Extracellular membrane protein CFEM domain-containing protein" evidence="3">
    <location>
        <begin position="22"/>
        <end position="189"/>
    </location>
</feature>
<feature type="region of interest" description="Disordered" evidence="1">
    <location>
        <begin position="114"/>
        <end position="158"/>
    </location>
</feature>
<evidence type="ECO:0000256" key="2">
    <source>
        <dbReference type="SAM" id="Phobius"/>
    </source>
</evidence>
<evidence type="ECO:0000256" key="3">
    <source>
        <dbReference type="SAM" id="SignalP"/>
    </source>
</evidence>
<reference evidence="4" key="1">
    <citation type="journal article" date="2020" name="Stud. Mycol.">
        <title>101 Dothideomycetes genomes: a test case for predicting lifestyles and emergence of pathogens.</title>
        <authorList>
            <person name="Haridas S."/>
            <person name="Albert R."/>
            <person name="Binder M."/>
            <person name="Bloem J."/>
            <person name="Labutti K."/>
            <person name="Salamov A."/>
            <person name="Andreopoulos B."/>
            <person name="Baker S."/>
            <person name="Barry K."/>
            <person name="Bills G."/>
            <person name="Bluhm B."/>
            <person name="Cannon C."/>
            <person name="Castanera R."/>
            <person name="Culley D."/>
            <person name="Daum C."/>
            <person name="Ezra D."/>
            <person name="Gonzalez J."/>
            <person name="Henrissat B."/>
            <person name="Kuo A."/>
            <person name="Liang C."/>
            <person name="Lipzen A."/>
            <person name="Lutzoni F."/>
            <person name="Magnuson J."/>
            <person name="Mondo S."/>
            <person name="Nolan M."/>
            <person name="Ohm R."/>
            <person name="Pangilinan J."/>
            <person name="Park H.-J."/>
            <person name="Ramirez L."/>
            <person name="Alfaro M."/>
            <person name="Sun H."/>
            <person name="Tritt A."/>
            <person name="Yoshinaga Y."/>
            <person name="Zwiers L.-H."/>
            <person name="Turgeon B."/>
            <person name="Goodwin S."/>
            <person name="Spatafora J."/>
            <person name="Crous P."/>
            <person name="Grigoriev I."/>
        </authorList>
    </citation>
    <scope>NUCLEOTIDE SEQUENCE</scope>
    <source>
        <strain evidence="4">CBS 109.77</strain>
    </source>
</reference>
<keyword evidence="2" id="KW-1133">Transmembrane helix</keyword>